<accession>A0A6S6S193</accession>
<sequence>PDFPRISTWERRSCKLNVSNGYKKLFQVFKRGFKNEMNVLNDQSLNKELNILNTLTNSVNSMSINQNLGQPIDDWQFKN</sequence>
<proteinExistence type="predicted"/>
<name>A0A6S6S193_9BACT</name>
<evidence type="ECO:0000313" key="1">
    <source>
        <dbReference type="EMBL" id="CAA6798639.1"/>
    </source>
</evidence>
<protein>
    <submittedName>
        <fullName evidence="1">Uncharacterized protein</fullName>
    </submittedName>
</protein>
<gene>
    <name evidence="1" type="ORF">HELGO_WM28106</name>
</gene>
<organism evidence="1">
    <name type="scientific">uncultured Sulfurovum sp</name>
    <dbReference type="NCBI Taxonomy" id="269237"/>
    <lineage>
        <taxon>Bacteria</taxon>
        <taxon>Pseudomonadati</taxon>
        <taxon>Campylobacterota</taxon>
        <taxon>Epsilonproteobacteria</taxon>
        <taxon>Campylobacterales</taxon>
        <taxon>Sulfurovaceae</taxon>
        <taxon>Sulfurovum</taxon>
        <taxon>environmental samples</taxon>
    </lineage>
</organism>
<dbReference type="EMBL" id="CACVAR010000011">
    <property type="protein sequence ID" value="CAA6798639.1"/>
    <property type="molecule type" value="Genomic_DNA"/>
</dbReference>
<dbReference type="AlphaFoldDB" id="A0A6S6S193"/>
<reference evidence="1" key="1">
    <citation type="submission" date="2020-01" db="EMBL/GenBank/DDBJ databases">
        <authorList>
            <person name="Meier V. D."/>
            <person name="Meier V D."/>
        </authorList>
    </citation>
    <scope>NUCLEOTIDE SEQUENCE</scope>
    <source>
        <strain evidence="1">HLG_WM_MAG_03</strain>
    </source>
</reference>
<feature type="non-terminal residue" evidence="1">
    <location>
        <position position="1"/>
    </location>
</feature>